<feature type="domain" description="DDE-1" evidence="2">
    <location>
        <begin position="260"/>
        <end position="312"/>
    </location>
</feature>
<dbReference type="InterPro" id="IPR050863">
    <property type="entry name" value="CenT-Element_Derived"/>
</dbReference>
<accession>A0ABN7VYG1</accession>
<protein>
    <submittedName>
        <fullName evidence="3">36319_t:CDS:1</fullName>
    </submittedName>
</protein>
<feature type="non-terminal residue" evidence="3">
    <location>
        <position position="1"/>
    </location>
</feature>
<feature type="compositionally biased region" description="Basic residues" evidence="1">
    <location>
        <begin position="212"/>
        <end position="222"/>
    </location>
</feature>
<feature type="compositionally biased region" description="Basic and acidic residues" evidence="1">
    <location>
        <begin position="165"/>
        <end position="183"/>
    </location>
</feature>
<dbReference type="InterPro" id="IPR004875">
    <property type="entry name" value="DDE_SF_endonuclease_dom"/>
</dbReference>
<proteinExistence type="predicted"/>
<evidence type="ECO:0000313" key="4">
    <source>
        <dbReference type="Proteomes" id="UP000789901"/>
    </source>
</evidence>
<feature type="domain" description="DDE-1" evidence="2">
    <location>
        <begin position="93"/>
        <end position="150"/>
    </location>
</feature>
<dbReference type="EMBL" id="CAJVQB010025283">
    <property type="protein sequence ID" value="CAG8806011.1"/>
    <property type="molecule type" value="Genomic_DNA"/>
</dbReference>
<comment type="caution">
    <text evidence="3">The sequence shown here is derived from an EMBL/GenBank/DDBJ whole genome shotgun (WGS) entry which is preliminary data.</text>
</comment>
<keyword evidence="4" id="KW-1185">Reference proteome</keyword>
<name>A0ABN7VYG1_GIGMA</name>
<dbReference type="Proteomes" id="UP000789901">
    <property type="component" value="Unassembled WGS sequence"/>
</dbReference>
<reference evidence="3 4" key="1">
    <citation type="submission" date="2021-06" db="EMBL/GenBank/DDBJ databases">
        <authorList>
            <person name="Kallberg Y."/>
            <person name="Tangrot J."/>
            <person name="Rosling A."/>
        </authorList>
    </citation>
    <scope>NUCLEOTIDE SEQUENCE [LARGE SCALE GENOMIC DNA]</scope>
    <source>
        <strain evidence="3 4">120-4 pot B 10/14</strain>
    </source>
</reference>
<organism evidence="3 4">
    <name type="scientific">Gigaspora margarita</name>
    <dbReference type="NCBI Taxonomy" id="4874"/>
    <lineage>
        <taxon>Eukaryota</taxon>
        <taxon>Fungi</taxon>
        <taxon>Fungi incertae sedis</taxon>
        <taxon>Mucoromycota</taxon>
        <taxon>Glomeromycotina</taxon>
        <taxon>Glomeromycetes</taxon>
        <taxon>Diversisporales</taxon>
        <taxon>Gigasporaceae</taxon>
        <taxon>Gigaspora</taxon>
    </lineage>
</organism>
<feature type="region of interest" description="Disordered" evidence="1">
    <location>
        <begin position="154"/>
        <end position="225"/>
    </location>
</feature>
<dbReference type="PANTHER" id="PTHR19303:SF73">
    <property type="entry name" value="PROTEIN PDC2"/>
    <property type="match status" value="1"/>
</dbReference>
<dbReference type="PANTHER" id="PTHR19303">
    <property type="entry name" value="TRANSPOSON"/>
    <property type="match status" value="1"/>
</dbReference>
<gene>
    <name evidence="3" type="ORF">GMARGA_LOCUS24207</name>
</gene>
<evidence type="ECO:0000256" key="1">
    <source>
        <dbReference type="SAM" id="MobiDB-lite"/>
    </source>
</evidence>
<evidence type="ECO:0000313" key="3">
    <source>
        <dbReference type="EMBL" id="CAG8806011.1"/>
    </source>
</evidence>
<dbReference type="Pfam" id="PF03184">
    <property type="entry name" value="DDE_1"/>
    <property type="match status" value="2"/>
</dbReference>
<feature type="compositionally biased region" description="Acidic residues" evidence="1">
    <location>
        <begin position="190"/>
        <end position="204"/>
    </location>
</feature>
<evidence type="ECO:0000259" key="2">
    <source>
        <dbReference type="Pfam" id="PF03184"/>
    </source>
</evidence>
<sequence>SNDILANYVSSAGIVFSNKLVKLKGCEFGNRLGIFENDLNEAASVLLETLADERIKLRQLLSQYEPKNIYNADETGLFYQILPNQTLAQQANKSRLTMLLATNATGSHKLMPLIIDKLIKLRSFNRINISQLPVTYKNNEYTWMKSDIWENAPEMPASSDNINSNRDKRPENDELDSEYKDGENFISEGSENDEISNFEGDEDSQSNSQFYRRTHGRTHRRTRESTHGKLVKVLMEVLVEVLVEELIEELVEGRVKDHELKGPLTNIKLYYLPSNMTAYQQSLDAGIIRLFKSKYKNLYCKHVLNQFESNADLKKLEEMEFANQESEDDFLDDKVAEIIVDLSSSDDPKASNIAQIMERYIQIVDKPVATEEILNDEEIITMVQAEENEQESDDDKEPSPPPVIAKKVYSAIQTVL</sequence>